<reference evidence="2" key="1">
    <citation type="submission" date="2020-01" db="EMBL/GenBank/DDBJ databases">
        <title>Genome Sequencing of Three Apophysomyces-Like Fungal Strains Confirms a Novel Fungal Genus in the Mucoromycota with divergent Burkholderia-like Endosymbiotic Bacteria.</title>
        <authorList>
            <person name="Stajich J.E."/>
            <person name="Macias A.M."/>
            <person name="Carter-House D."/>
            <person name="Lovett B."/>
            <person name="Kasson L.R."/>
            <person name="Berry K."/>
            <person name="Grigoriev I."/>
            <person name="Chang Y."/>
            <person name="Spatafora J."/>
            <person name="Kasson M.T."/>
        </authorList>
    </citation>
    <scope>NUCLEOTIDE SEQUENCE</scope>
    <source>
        <strain evidence="2">NRRL A-21654</strain>
    </source>
</reference>
<dbReference type="OrthoDB" id="2555519at2759"/>
<feature type="compositionally biased region" description="Acidic residues" evidence="1">
    <location>
        <begin position="212"/>
        <end position="232"/>
    </location>
</feature>
<comment type="caution">
    <text evidence="2">The sequence shown here is derived from an EMBL/GenBank/DDBJ whole genome shotgun (WGS) entry which is preliminary data.</text>
</comment>
<dbReference type="PANTHER" id="PTHR38701:SF1">
    <property type="entry name" value="UP-REGULATED DURING SEPTATION PROTEIN 1 DOMAIN-CONTAINING PROTEIN"/>
    <property type="match status" value="1"/>
</dbReference>
<feature type="compositionally biased region" description="Low complexity" evidence="1">
    <location>
        <begin position="92"/>
        <end position="104"/>
    </location>
</feature>
<gene>
    <name evidence="2" type="ORF">EC973_004349</name>
</gene>
<keyword evidence="3" id="KW-1185">Reference proteome</keyword>
<evidence type="ECO:0000256" key="1">
    <source>
        <dbReference type="SAM" id="MobiDB-lite"/>
    </source>
</evidence>
<feature type="region of interest" description="Disordered" evidence="1">
    <location>
        <begin position="361"/>
        <end position="414"/>
    </location>
</feature>
<sequence length="414" mass="45250">MAKESSQPKAVNIIRPTHAFSSTTTKKTPSVHSYSSYSSAPPATSAATTTTTTRKPRVSSKIVETPTKPQLNIYHPPPRPQPQPHRASSVLSSSDIGRGSASSDHPLDYRRAPSPPPRPHIELYKPTKRQPQILTKSFTLPSLQHHIDPNPPSSTYTYQTPASQRSVLGPINTPAASNATAVPLSPTSLHPRSIIVTSTSAGPRVSSVDDRSDLEEEEEEEVNSDEENDSEDDNKSQTGDTENEEDEPALSEARVNRKIADLEISNQSLLAVNAMLEATVRKQASQVTQLKKQMSQGDYVHVEPLPLEDKKELNNLSDDEWEKDEVFMRLCKMTDHLIEQAEAAVKFEYKGLGRVLSSYGADAEPIGDDEDNETTDGNGNDSSSKQEEANEGVTESKEEVGTESTIIDTLTPGK</sequence>
<organism evidence="2 3">
    <name type="scientific">Apophysomyces ossiformis</name>
    <dbReference type="NCBI Taxonomy" id="679940"/>
    <lineage>
        <taxon>Eukaryota</taxon>
        <taxon>Fungi</taxon>
        <taxon>Fungi incertae sedis</taxon>
        <taxon>Mucoromycota</taxon>
        <taxon>Mucoromycotina</taxon>
        <taxon>Mucoromycetes</taxon>
        <taxon>Mucorales</taxon>
        <taxon>Mucorineae</taxon>
        <taxon>Mucoraceae</taxon>
        <taxon>Apophysomyces</taxon>
    </lineage>
</organism>
<proteinExistence type="predicted"/>
<protein>
    <submittedName>
        <fullName evidence="2">Uncharacterized protein</fullName>
    </submittedName>
</protein>
<dbReference type="Proteomes" id="UP000605846">
    <property type="component" value="Unassembled WGS sequence"/>
</dbReference>
<feature type="compositionally biased region" description="Basic and acidic residues" evidence="1">
    <location>
        <begin position="384"/>
        <end position="400"/>
    </location>
</feature>
<name>A0A8H7BEQ1_9FUNG</name>
<feature type="region of interest" description="Disordered" evidence="1">
    <location>
        <begin position="1"/>
        <end position="174"/>
    </location>
</feature>
<evidence type="ECO:0000313" key="3">
    <source>
        <dbReference type="Proteomes" id="UP000605846"/>
    </source>
</evidence>
<feature type="region of interest" description="Disordered" evidence="1">
    <location>
        <begin position="196"/>
        <end position="254"/>
    </location>
</feature>
<feature type="compositionally biased region" description="Polar residues" evidence="1">
    <location>
        <begin position="129"/>
        <end position="142"/>
    </location>
</feature>
<accession>A0A8H7BEQ1</accession>
<feature type="compositionally biased region" description="Low complexity" evidence="1">
    <location>
        <begin position="27"/>
        <end position="53"/>
    </location>
</feature>
<evidence type="ECO:0000313" key="2">
    <source>
        <dbReference type="EMBL" id="KAF7721628.1"/>
    </source>
</evidence>
<dbReference type="PANTHER" id="PTHR38701">
    <property type="entry name" value="CHROMOSOME 8, WHOLE GENOME SHOTGUN SEQUENCE"/>
    <property type="match status" value="1"/>
</dbReference>
<dbReference type="EMBL" id="JABAYA010000247">
    <property type="protein sequence ID" value="KAF7721628.1"/>
    <property type="molecule type" value="Genomic_DNA"/>
</dbReference>
<feature type="compositionally biased region" description="Polar residues" evidence="1">
    <location>
        <begin position="153"/>
        <end position="166"/>
    </location>
</feature>
<dbReference type="AlphaFoldDB" id="A0A8H7BEQ1"/>
<feature type="compositionally biased region" description="Acidic residues" evidence="1">
    <location>
        <begin position="365"/>
        <end position="374"/>
    </location>
</feature>